<feature type="transmembrane region" description="Helical" evidence="1">
    <location>
        <begin position="49"/>
        <end position="69"/>
    </location>
</feature>
<sequence>MIRKINKQINRQLAPNHSEKTMANPVILIGGIVLLIGGLILLIAGTGTAAFIGLILALIGALGTILGLFGQ</sequence>
<keyword evidence="1" id="KW-0472">Membrane</keyword>
<evidence type="ECO:0000313" key="2">
    <source>
        <dbReference type="EMBL" id="RAI78746.1"/>
    </source>
</evidence>
<dbReference type="EMBL" id="QLII01000001">
    <property type="protein sequence ID" value="RAI78746.1"/>
    <property type="molecule type" value="Genomic_DNA"/>
</dbReference>
<protein>
    <submittedName>
        <fullName evidence="2">Uncharacterized protein</fullName>
    </submittedName>
</protein>
<evidence type="ECO:0000313" key="3">
    <source>
        <dbReference type="Proteomes" id="UP000249016"/>
    </source>
</evidence>
<comment type="caution">
    <text evidence="2">The sequence shown here is derived from an EMBL/GenBank/DDBJ whole genome shotgun (WGS) entry which is preliminary data.</text>
</comment>
<organism evidence="2 3">
    <name type="scientific">Spirosoma telluris</name>
    <dbReference type="NCBI Taxonomy" id="2183553"/>
    <lineage>
        <taxon>Bacteria</taxon>
        <taxon>Pseudomonadati</taxon>
        <taxon>Bacteroidota</taxon>
        <taxon>Cytophagia</taxon>
        <taxon>Cytophagales</taxon>
        <taxon>Cytophagaceae</taxon>
        <taxon>Spirosoma</taxon>
    </lineage>
</organism>
<reference evidence="2 3" key="1">
    <citation type="submission" date="2018-06" db="EMBL/GenBank/DDBJ databases">
        <title>Spirosoma sp. HMF3257 Genome sequencing and assembly.</title>
        <authorList>
            <person name="Kang H."/>
            <person name="Cha I."/>
            <person name="Kim H."/>
            <person name="Kang J."/>
            <person name="Joh K."/>
        </authorList>
    </citation>
    <scope>NUCLEOTIDE SEQUENCE [LARGE SCALE GENOMIC DNA]</scope>
    <source>
        <strain evidence="2 3">HMF3257</strain>
    </source>
</reference>
<dbReference type="Proteomes" id="UP000249016">
    <property type="component" value="Unassembled WGS sequence"/>
</dbReference>
<proteinExistence type="predicted"/>
<keyword evidence="3" id="KW-1185">Reference proteome</keyword>
<keyword evidence="1" id="KW-1133">Transmembrane helix</keyword>
<feature type="transmembrane region" description="Helical" evidence="1">
    <location>
        <begin position="21"/>
        <end position="43"/>
    </location>
</feature>
<dbReference type="AlphaFoldDB" id="A0A327NXI7"/>
<keyword evidence="1" id="KW-0812">Transmembrane</keyword>
<name>A0A327NXI7_9BACT</name>
<evidence type="ECO:0000256" key="1">
    <source>
        <dbReference type="SAM" id="Phobius"/>
    </source>
</evidence>
<accession>A0A327NXI7</accession>
<gene>
    <name evidence="2" type="ORF">HMF3257_36375</name>
</gene>